<protein>
    <recommendedName>
        <fullName evidence="3">Myb/SANT-like domain-containing protein</fullName>
    </recommendedName>
</protein>
<dbReference type="PANTHER" id="PTHR46929">
    <property type="entry name" value="EXPRESSED PROTEIN"/>
    <property type="match status" value="1"/>
</dbReference>
<accession>A0A0L6V3S0</accession>
<evidence type="ECO:0000313" key="2">
    <source>
        <dbReference type="Proteomes" id="UP000037035"/>
    </source>
</evidence>
<sequence>MDPLQSGWRSLGFVFVFFFHHPDNLVVLVPANSQTRTQKKLMWSGPMEMIILDLYAEEVSKGRKADSGFQTFAQVEHVLNANKVKSKLSQGFKKFGWDKISCEVTASDAVWNKFLLSHPNAKKFQGTPFPEFRKLEIIFGFSGTTREAACFANSSLSGMDPNLTSADESESRNAAVTYQISTNTSPSSYLSRSHTKKDSIAVAIESLVGFLISQQTKNKHSTGDGAVSRGPCTTHFKGRLLSGLQDFPQRYQRSNFHQHHQ</sequence>
<keyword evidence="2" id="KW-1185">Reference proteome</keyword>
<reference evidence="1 2" key="1">
    <citation type="submission" date="2015-08" db="EMBL/GenBank/DDBJ databases">
        <title>Next Generation Sequencing and Analysis of the Genome of Puccinia sorghi L Schw, the Causal Agent of Maize Common Rust.</title>
        <authorList>
            <person name="Rochi L."/>
            <person name="Burguener G."/>
            <person name="Darino M."/>
            <person name="Turjanski A."/>
            <person name="Kreff E."/>
            <person name="Dieguez M.J."/>
            <person name="Sacco F."/>
        </authorList>
    </citation>
    <scope>NUCLEOTIDE SEQUENCE [LARGE SCALE GENOMIC DNA]</scope>
    <source>
        <strain evidence="1 2">RO10H11247</strain>
    </source>
</reference>
<dbReference type="OrthoDB" id="618098at2759"/>
<dbReference type="EMBL" id="LAVV01007597">
    <property type="protein sequence ID" value="KNZ55418.1"/>
    <property type="molecule type" value="Genomic_DNA"/>
</dbReference>
<proteinExistence type="predicted"/>
<dbReference type="Proteomes" id="UP000037035">
    <property type="component" value="Unassembled WGS sequence"/>
</dbReference>
<evidence type="ECO:0000313" key="1">
    <source>
        <dbReference type="EMBL" id="KNZ55418.1"/>
    </source>
</evidence>
<dbReference type="AlphaFoldDB" id="A0A0L6V3S0"/>
<organism evidence="1 2">
    <name type="scientific">Puccinia sorghi</name>
    <dbReference type="NCBI Taxonomy" id="27349"/>
    <lineage>
        <taxon>Eukaryota</taxon>
        <taxon>Fungi</taxon>
        <taxon>Dikarya</taxon>
        <taxon>Basidiomycota</taxon>
        <taxon>Pucciniomycotina</taxon>
        <taxon>Pucciniomycetes</taxon>
        <taxon>Pucciniales</taxon>
        <taxon>Pucciniaceae</taxon>
        <taxon>Puccinia</taxon>
    </lineage>
</organism>
<comment type="caution">
    <text evidence="1">The sequence shown here is derived from an EMBL/GenBank/DDBJ whole genome shotgun (WGS) entry which is preliminary data.</text>
</comment>
<evidence type="ECO:0008006" key="3">
    <source>
        <dbReference type="Google" id="ProtNLM"/>
    </source>
</evidence>
<gene>
    <name evidence="1" type="ORF">VP01_2686g1</name>
</gene>
<name>A0A0L6V3S0_9BASI</name>
<dbReference type="VEuPathDB" id="FungiDB:VP01_2686g1"/>
<dbReference type="PANTHER" id="PTHR46929:SF3">
    <property type="entry name" value="MYB_SANT-LIKE DOMAIN-CONTAINING PROTEIN"/>
    <property type="match status" value="1"/>
</dbReference>